<accession>A0A1B2I7H7</accession>
<feature type="transmembrane region" description="Helical" evidence="1">
    <location>
        <begin position="51"/>
        <end position="74"/>
    </location>
</feature>
<proteinExistence type="predicted"/>
<dbReference type="KEGG" id="cpor:BED41_12935"/>
<dbReference type="OrthoDB" id="5590at2"/>
<feature type="transmembrane region" description="Helical" evidence="1">
    <location>
        <begin position="80"/>
        <end position="105"/>
    </location>
</feature>
<dbReference type="Proteomes" id="UP000093044">
    <property type="component" value="Chromosome"/>
</dbReference>
<sequence>MFALLFGAFAVFAVLVLIFGIYLFSAYVMYRIGDKFHIGSYVEFLFPVYNVMLLCDCAGITRWVTAGIAVPAFAASALNFFSFGLFGGNTGYLVSAIFFFCWVYLWGSIAQRLGKNFWLWGILSFLFGGLPVLVLAFDGSLPRRR</sequence>
<dbReference type="AlphaFoldDB" id="A0A1B2I7H7"/>
<protein>
    <submittedName>
        <fullName evidence="2">Uncharacterized protein</fullName>
    </submittedName>
</protein>
<keyword evidence="1" id="KW-0812">Transmembrane</keyword>
<dbReference type="GeneID" id="83058750"/>
<evidence type="ECO:0000256" key="1">
    <source>
        <dbReference type="SAM" id="Phobius"/>
    </source>
</evidence>
<keyword evidence="1" id="KW-0472">Membrane</keyword>
<feature type="transmembrane region" description="Helical" evidence="1">
    <location>
        <begin position="6"/>
        <end position="30"/>
    </location>
</feature>
<dbReference type="STRING" id="1197717.BED41_12935"/>
<keyword evidence="1" id="KW-1133">Transmembrane helix</keyword>
<keyword evidence="3" id="KW-1185">Reference proteome</keyword>
<gene>
    <name evidence="2" type="ORF">BED41_12935</name>
</gene>
<organism evidence="2 3">
    <name type="scientific">Cloacibacillus porcorum</name>
    <dbReference type="NCBI Taxonomy" id="1197717"/>
    <lineage>
        <taxon>Bacteria</taxon>
        <taxon>Thermotogati</taxon>
        <taxon>Synergistota</taxon>
        <taxon>Synergistia</taxon>
        <taxon>Synergistales</taxon>
        <taxon>Synergistaceae</taxon>
        <taxon>Cloacibacillus</taxon>
    </lineage>
</organism>
<name>A0A1B2I7H7_9BACT</name>
<evidence type="ECO:0000313" key="2">
    <source>
        <dbReference type="EMBL" id="ANZ45913.1"/>
    </source>
</evidence>
<dbReference type="RefSeq" id="WP_066747093.1">
    <property type="nucleotide sequence ID" value="NZ_CP016757.1"/>
</dbReference>
<feature type="transmembrane region" description="Helical" evidence="1">
    <location>
        <begin position="117"/>
        <end position="137"/>
    </location>
</feature>
<dbReference type="EMBL" id="CP016757">
    <property type="protein sequence ID" value="ANZ45913.1"/>
    <property type="molecule type" value="Genomic_DNA"/>
</dbReference>
<evidence type="ECO:0000313" key="3">
    <source>
        <dbReference type="Proteomes" id="UP000093044"/>
    </source>
</evidence>
<reference evidence="2" key="1">
    <citation type="submission" date="2016-08" db="EMBL/GenBank/DDBJ databases">
        <title>Complete genome of Cloacibacillus porcorum.</title>
        <authorList>
            <person name="Looft T."/>
            <person name="Bayles D.O."/>
            <person name="Alt D.P."/>
        </authorList>
    </citation>
    <scope>NUCLEOTIDE SEQUENCE [LARGE SCALE GENOMIC DNA]</scope>
    <source>
        <strain evidence="2">CL-84</strain>
    </source>
</reference>